<dbReference type="InterPro" id="IPR013763">
    <property type="entry name" value="Cyclin-like_dom"/>
</dbReference>
<dbReference type="FunFam" id="1.10.472.10:FF:000060">
    <property type="entry name" value="D6-type cyclin"/>
    <property type="match status" value="1"/>
</dbReference>
<organism evidence="9 10">
    <name type="scientific">Morella rubra</name>
    <name type="common">Chinese bayberry</name>
    <dbReference type="NCBI Taxonomy" id="262757"/>
    <lineage>
        <taxon>Eukaryota</taxon>
        <taxon>Viridiplantae</taxon>
        <taxon>Streptophyta</taxon>
        <taxon>Embryophyta</taxon>
        <taxon>Tracheophyta</taxon>
        <taxon>Spermatophyta</taxon>
        <taxon>Magnoliopsida</taxon>
        <taxon>eudicotyledons</taxon>
        <taxon>Gunneridae</taxon>
        <taxon>Pentapetalae</taxon>
        <taxon>rosids</taxon>
        <taxon>fabids</taxon>
        <taxon>Fagales</taxon>
        <taxon>Myricaceae</taxon>
        <taxon>Morella</taxon>
    </lineage>
</organism>
<accession>A0A6A1WCH5</accession>
<dbReference type="Proteomes" id="UP000516437">
    <property type="component" value="Chromosome 2"/>
</dbReference>
<evidence type="ECO:0000313" key="10">
    <source>
        <dbReference type="Proteomes" id="UP000516437"/>
    </source>
</evidence>
<dbReference type="InterPro" id="IPR036915">
    <property type="entry name" value="Cyclin-like_sf"/>
</dbReference>
<reference evidence="9 10" key="1">
    <citation type="journal article" date="2019" name="Plant Biotechnol. J.">
        <title>The red bayberry genome and genetic basis of sex determination.</title>
        <authorList>
            <person name="Jia H.M."/>
            <person name="Jia H.J."/>
            <person name="Cai Q.L."/>
            <person name="Wang Y."/>
            <person name="Zhao H.B."/>
            <person name="Yang W.F."/>
            <person name="Wang G.Y."/>
            <person name="Li Y.H."/>
            <person name="Zhan D.L."/>
            <person name="Shen Y.T."/>
            <person name="Niu Q.F."/>
            <person name="Chang L."/>
            <person name="Qiu J."/>
            <person name="Zhao L."/>
            <person name="Xie H.B."/>
            <person name="Fu W.Y."/>
            <person name="Jin J."/>
            <person name="Li X.W."/>
            <person name="Jiao Y."/>
            <person name="Zhou C.C."/>
            <person name="Tu T."/>
            <person name="Chai C.Y."/>
            <person name="Gao J.L."/>
            <person name="Fan L.J."/>
            <person name="van de Weg E."/>
            <person name="Wang J.Y."/>
            <person name="Gao Z.S."/>
        </authorList>
    </citation>
    <scope>NUCLEOTIDE SEQUENCE [LARGE SCALE GENOMIC DNA]</scope>
    <source>
        <tissue evidence="9">Leaves</tissue>
    </source>
</reference>
<dbReference type="SMART" id="SM00385">
    <property type="entry name" value="CYCLIN"/>
    <property type="match status" value="1"/>
</dbReference>
<dbReference type="Pfam" id="PF02984">
    <property type="entry name" value="Cyclin_C"/>
    <property type="match status" value="1"/>
</dbReference>
<dbReference type="InterPro" id="IPR039361">
    <property type="entry name" value="Cyclin"/>
</dbReference>
<evidence type="ECO:0000256" key="1">
    <source>
        <dbReference type="ARBA" id="ARBA00009065"/>
    </source>
</evidence>
<evidence type="ECO:0000256" key="4">
    <source>
        <dbReference type="ARBA" id="ARBA00023127"/>
    </source>
</evidence>
<evidence type="ECO:0000256" key="5">
    <source>
        <dbReference type="ARBA" id="ARBA00023306"/>
    </source>
</evidence>
<dbReference type="GO" id="GO:0051301">
    <property type="term" value="P:cell division"/>
    <property type="evidence" value="ECO:0007669"/>
    <property type="project" value="UniProtKB-KW"/>
</dbReference>
<comment type="caution">
    <text evidence="9">The sequence shown here is derived from an EMBL/GenBank/DDBJ whole genome shotgun (WGS) entry which is preliminary data.</text>
</comment>
<dbReference type="CDD" id="cd20543">
    <property type="entry name" value="CYCLIN_AtCycD-like_rpt1"/>
    <property type="match status" value="1"/>
</dbReference>
<dbReference type="InterPro" id="IPR004367">
    <property type="entry name" value="Cyclin_C-dom"/>
</dbReference>
<comment type="similarity">
    <text evidence="1">Belongs to the cyclin family. Cyclin D subfamily.</text>
</comment>
<keyword evidence="4 7" id="KW-0195">Cyclin</keyword>
<dbReference type="OrthoDB" id="769138at2759"/>
<sequence length="301" mass="34498">MQKQAATDGEEENTAYTQLAGGLNDLSCDEGYCNTVDMGALHAPRRRPPFPRFLMEMDELDEEYGLGVLLSKEDKTHENLSSCYDLQVDLSLDLARQEAVQWILAVNSYHSFSAFTAILSVDYLDRFLASLNLSKEMFMKPWMVQLAAIACLSLAAKVAETHVPLLLDLQVDQESKYVFRPKPIQRMELLVLSLLDWKMNTVTPLSFLSFIIKRVPMEDHKHMEFSALFERFALSLLADSRFGQYYRPSVAAAAITLQVMKQMDFIGEDFECCKNEICRVLRFNKEKFEAYDQLIGRMRPV</sequence>
<comment type="subunit">
    <text evidence="2">Interacts with the CDC2 protein kinase to form a serine/threonine kinase holoenzyme complex also known as maturation promoting factor (MPF). The cyclin subunit imparts substrate specificity to the complex.</text>
</comment>
<proteinExistence type="inferred from homology"/>
<dbReference type="Pfam" id="PF00134">
    <property type="entry name" value="Cyclin_N"/>
    <property type="match status" value="1"/>
</dbReference>
<keyword evidence="10" id="KW-1185">Reference proteome</keyword>
<evidence type="ECO:0000256" key="6">
    <source>
        <dbReference type="ARBA" id="ARBA00032263"/>
    </source>
</evidence>
<keyword evidence="3" id="KW-0132">Cell division</keyword>
<keyword evidence="5" id="KW-0131">Cell cycle</keyword>
<evidence type="ECO:0000256" key="2">
    <source>
        <dbReference type="ARBA" id="ARBA00011177"/>
    </source>
</evidence>
<dbReference type="AlphaFoldDB" id="A0A6A1WCH5"/>
<evidence type="ECO:0000259" key="8">
    <source>
        <dbReference type="SMART" id="SM00385"/>
    </source>
</evidence>
<feature type="domain" description="Cyclin-like" evidence="8">
    <location>
        <begin position="101"/>
        <end position="193"/>
    </location>
</feature>
<protein>
    <recommendedName>
        <fullName evidence="6">B-like cyclin</fullName>
    </recommendedName>
</protein>
<dbReference type="PANTHER" id="PTHR10177">
    <property type="entry name" value="CYCLINS"/>
    <property type="match status" value="1"/>
</dbReference>
<dbReference type="InterPro" id="IPR048258">
    <property type="entry name" value="Cyclins_cyclin-box"/>
</dbReference>
<gene>
    <name evidence="9" type="ORF">CJ030_MR2G024054</name>
</gene>
<name>A0A6A1WCH5_9ROSI</name>
<dbReference type="Gene3D" id="1.10.472.10">
    <property type="entry name" value="Cyclin-like"/>
    <property type="match status" value="2"/>
</dbReference>
<evidence type="ECO:0000256" key="7">
    <source>
        <dbReference type="RuleBase" id="RU000383"/>
    </source>
</evidence>
<evidence type="ECO:0000256" key="3">
    <source>
        <dbReference type="ARBA" id="ARBA00022618"/>
    </source>
</evidence>
<dbReference type="CDD" id="cd20544">
    <property type="entry name" value="CYCLIN_AtCycD-like_rpt2"/>
    <property type="match status" value="1"/>
</dbReference>
<evidence type="ECO:0000313" key="9">
    <source>
        <dbReference type="EMBL" id="KAB1221637.1"/>
    </source>
</evidence>
<dbReference type="EMBL" id="RXIC02000020">
    <property type="protein sequence ID" value="KAB1221637.1"/>
    <property type="molecule type" value="Genomic_DNA"/>
</dbReference>
<dbReference type="PROSITE" id="PS00292">
    <property type="entry name" value="CYCLINS"/>
    <property type="match status" value="1"/>
</dbReference>
<dbReference type="SUPFAM" id="SSF47954">
    <property type="entry name" value="Cyclin-like"/>
    <property type="match status" value="1"/>
</dbReference>
<dbReference type="InterPro" id="IPR006671">
    <property type="entry name" value="Cyclin_N"/>
</dbReference>